<accession>A0A5N6BHI7</accession>
<keyword evidence="3" id="KW-1185">Reference proteome</keyword>
<dbReference type="Pfam" id="PF03995">
    <property type="entry name" value="Inhibitor_I36"/>
    <property type="match status" value="1"/>
</dbReference>
<comment type="caution">
    <text evidence="2">The sequence shown here is derived from an EMBL/GenBank/DDBJ whole genome shotgun (WGS) entry which is preliminary data.</text>
</comment>
<dbReference type="AlphaFoldDB" id="A0A5N6BHI7"/>
<feature type="signal peptide" evidence="1">
    <location>
        <begin position="1"/>
        <end position="28"/>
    </location>
</feature>
<reference evidence="2 3" key="1">
    <citation type="submission" date="2019-10" db="EMBL/GenBank/DDBJ databases">
        <title>Nonomuraea sp. nov., isolated from Phyllanthus amarus.</title>
        <authorList>
            <person name="Klykleung N."/>
            <person name="Tanasupawat S."/>
        </authorList>
    </citation>
    <scope>NUCLEOTIDE SEQUENCE [LARGE SCALE GENOMIC DNA]</scope>
    <source>
        <strain evidence="2 3">CR1-09</strain>
    </source>
</reference>
<feature type="chain" id="PRO_5024458992" description="Peptidase inhibitor family I36 protein" evidence="1">
    <location>
        <begin position="29"/>
        <end position="192"/>
    </location>
</feature>
<dbReference type="Proteomes" id="UP000313066">
    <property type="component" value="Unassembled WGS sequence"/>
</dbReference>
<evidence type="ECO:0000256" key="1">
    <source>
        <dbReference type="SAM" id="SignalP"/>
    </source>
</evidence>
<keyword evidence="1" id="KW-0732">Signal</keyword>
<sequence>MRRSRIVAVLLAGFAAAAVTLTGTSVHAASVADDPSLLHRQARSDAELRQQVELQLKVAPGGVQTSRNEISYDNGRFVVTYALPGQAAVAAGVADCPSSWYCFYDGKNFGYPRGKLHDCGWQDLATWGWNDRTTSVHNNTDWQVAFYEHDDLGNPAYGHQFDYALWSSSPHAGWSYVGDVNNNRADHVELFC</sequence>
<gene>
    <name evidence="2" type="ORF">FH610_035400</name>
</gene>
<protein>
    <recommendedName>
        <fullName evidence="4">Peptidase inhibitor family I36 protein</fullName>
    </recommendedName>
</protein>
<evidence type="ECO:0000313" key="2">
    <source>
        <dbReference type="EMBL" id="KAB8179359.1"/>
    </source>
</evidence>
<dbReference type="Gene3D" id="2.60.20.10">
    <property type="entry name" value="Crystallins"/>
    <property type="match status" value="1"/>
</dbReference>
<evidence type="ECO:0000313" key="3">
    <source>
        <dbReference type="Proteomes" id="UP000313066"/>
    </source>
</evidence>
<name>A0A5N6BHI7_9ACTN</name>
<proteinExistence type="predicted"/>
<organism evidence="2 3">
    <name type="scientific">Microbispora catharanthi</name>
    <dbReference type="NCBI Taxonomy" id="1712871"/>
    <lineage>
        <taxon>Bacteria</taxon>
        <taxon>Bacillati</taxon>
        <taxon>Actinomycetota</taxon>
        <taxon>Actinomycetes</taxon>
        <taxon>Streptosporangiales</taxon>
        <taxon>Streptosporangiaceae</taxon>
        <taxon>Microbispora</taxon>
    </lineage>
</organism>
<dbReference type="RefSeq" id="WP_041952943.1">
    <property type="nucleotide sequence ID" value="NZ_VDMA02000026.1"/>
</dbReference>
<evidence type="ECO:0008006" key="4">
    <source>
        <dbReference type="Google" id="ProtNLM"/>
    </source>
</evidence>
<dbReference type="EMBL" id="VDMA02000026">
    <property type="protein sequence ID" value="KAB8179359.1"/>
    <property type="molecule type" value="Genomic_DNA"/>
</dbReference>